<dbReference type="Proteomes" id="UP000321413">
    <property type="component" value="Unassembled WGS sequence"/>
</dbReference>
<keyword evidence="2 11" id="KW-0813">Transport</keyword>
<accession>A0A5C7G5Q6</accession>
<dbReference type="RefSeq" id="WP_147934459.1">
    <property type="nucleotide sequence ID" value="NZ_VPFD01000007.1"/>
</dbReference>
<evidence type="ECO:0000256" key="4">
    <source>
        <dbReference type="ARBA" id="ARBA00022496"/>
    </source>
</evidence>
<evidence type="ECO:0000256" key="10">
    <source>
        <dbReference type="ARBA" id="ARBA00023237"/>
    </source>
</evidence>
<evidence type="ECO:0000313" key="18">
    <source>
        <dbReference type="Proteomes" id="UP000321413"/>
    </source>
</evidence>
<dbReference type="GO" id="GO:0009279">
    <property type="term" value="C:cell outer membrane"/>
    <property type="evidence" value="ECO:0007669"/>
    <property type="project" value="UniProtKB-SubCell"/>
</dbReference>
<feature type="domain" description="TonB-dependent receptor-like beta-barrel" evidence="15">
    <location>
        <begin position="290"/>
        <end position="705"/>
    </location>
</feature>
<evidence type="ECO:0000256" key="11">
    <source>
        <dbReference type="PROSITE-ProRule" id="PRU01360"/>
    </source>
</evidence>
<keyword evidence="14" id="KW-0732">Signal</keyword>
<organism evidence="17 18">
    <name type="scientific">Massilia arenae</name>
    <dbReference type="NCBI Taxonomy" id="2603288"/>
    <lineage>
        <taxon>Bacteria</taxon>
        <taxon>Pseudomonadati</taxon>
        <taxon>Pseudomonadota</taxon>
        <taxon>Betaproteobacteria</taxon>
        <taxon>Burkholderiales</taxon>
        <taxon>Oxalobacteraceae</taxon>
        <taxon>Telluria group</taxon>
        <taxon>Massilia</taxon>
    </lineage>
</organism>
<evidence type="ECO:0000256" key="2">
    <source>
        <dbReference type="ARBA" id="ARBA00022448"/>
    </source>
</evidence>
<evidence type="ECO:0000256" key="8">
    <source>
        <dbReference type="ARBA" id="ARBA00023077"/>
    </source>
</evidence>
<proteinExistence type="inferred from homology"/>
<dbReference type="PANTHER" id="PTHR32552:SF81">
    <property type="entry name" value="TONB-DEPENDENT OUTER MEMBRANE RECEPTOR"/>
    <property type="match status" value="1"/>
</dbReference>
<evidence type="ECO:0000256" key="3">
    <source>
        <dbReference type="ARBA" id="ARBA00022452"/>
    </source>
</evidence>
<feature type="domain" description="TonB-dependent receptor plug" evidence="16">
    <location>
        <begin position="54"/>
        <end position="163"/>
    </location>
</feature>
<dbReference type="PANTHER" id="PTHR32552">
    <property type="entry name" value="FERRICHROME IRON RECEPTOR-RELATED"/>
    <property type="match status" value="1"/>
</dbReference>
<dbReference type="InterPro" id="IPR036942">
    <property type="entry name" value="Beta-barrel_TonB_sf"/>
</dbReference>
<keyword evidence="5 11" id="KW-0812">Transmembrane</keyword>
<dbReference type="Gene3D" id="2.40.170.20">
    <property type="entry name" value="TonB-dependent receptor, beta-barrel domain"/>
    <property type="match status" value="1"/>
</dbReference>
<evidence type="ECO:0000256" key="6">
    <source>
        <dbReference type="ARBA" id="ARBA00023004"/>
    </source>
</evidence>
<gene>
    <name evidence="17" type="ORF">FVD38_08775</name>
</gene>
<feature type="chain" id="PRO_5022787112" evidence="14">
    <location>
        <begin position="28"/>
        <end position="748"/>
    </location>
</feature>
<comment type="subcellular location">
    <subcellularLocation>
        <location evidence="1 11">Cell outer membrane</location>
        <topology evidence="1 11">Multi-pass membrane protein</topology>
    </subcellularLocation>
</comment>
<keyword evidence="8 12" id="KW-0798">TonB box</keyword>
<evidence type="ECO:0000256" key="7">
    <source>
        <dbReference type="ARBA" id="ARBA00023065"/>
    </source>
</evidence>
<dbReference type="InterPro" id="IPR039426">
    <property type="entry name" value="TonB-dep_rcpt-like"/>
</dbReference>
<feature type="compositionally biased region" description="Pro residues" evidence="13">
    <location>
        <begin position="512"/>
        <end position="521"/>
    </location>
</feature>
<evidence type="ECO:0000256" key="9">
    <source>
        <dbReference type="ARBA" id="ARBA00023136"/>
    </source>
</evidence>
<dbReference type="GO" id="GO:0006826">
    <property type="term" value="P:iron ion transport"/>
    <property type="evidence" value="ECO:0007669"/>
    <property type="project" value="UniProtKB-KW"/>
</dbReference>
<keyword evidence="4" id="KW-0410">Iron transport</keyword>
<dbReference type="Pfam" id="PF00593">
    <property type="entry name" value="TonB_dep_Rec_b-barrel"/>
    <property type="match status" value="1"/>
</dbReference>
<evidence type="ECO:0000256" key="5">
    <source>
        <dbReference type="ARBA" id="ARBA00022692"/>
    </source>
</evidence>
<evidence type="ECO:0000256" key="1">
    <source>
        <dbReference type="ARBA" id="ARBA00004571"/>
    </source>
</evidence>
<comment type="similarity">
    <text evidence="11 12">Belongs to the TonB-dependent receptor family.</text>
</comment>
<keyword evidence="3 11" id="KW-1134">Transmembrane beta strand</keyword>
<keyword evidence="18" id="KW-1185">Reference proteome</keyword>
<evidence type="ECO:0000256" key="13">
    <source>
        <dbReference type="SAM" id="MobiDB-lite"/>
    </source>
</evidence>
<dbReference type="InterPro" id="IPR012910">
    <property type="entry name" value="Plug_dom"/>
</dbReference>
<keyword evidence="9 11" id="KW-0472">Membrane</keyword>
<dbReference type="EMBL" id="VPFD01000007">
    <property type="protein sequence ID" value="TXG00445.1"/>
    <property type="molecule type" value="Genomic_DNA"/>
</dbReference>
<dbReference type="SUPFAM" id="SSF56935">
    <property type="entry name" value="Porins"/>
    <property type="match status" value="1"/>
</dbReference>
<evidence type="ECO:0000259" key="15">
    <source>
        <dbReference type="Pfam" id="PF00593"/>
    </source>
</evidence>
<dbReference type="InterPro" id="IPR000531">
    <property type="entry name" value="Beta-barrel_TonB"/>
</dbReference>
<dbReference type="PROSITE" id="PS52016">
    <property type="entry name" value="TONB_DEPENDENT_REC_3"/>
    <property type="match status" value="1"/>
</dbReference>
<keyword evidence="6" id="KW-0408">Iron</keyword>
<comment type="caution">
    <text evidence="17">The sequence shown here is derived from an EMBL/GenBank/DDBJ whole genome shotgun (WGS) entry which is preliminary data.</text>
</comment>
<feature type="signal peptide" evidence="14">
    <location>
        <begin position="1"/>
        <end position="27"/>
    </location>
</feature>
<reference evidence="17 18" key="1">
    <citation type="submission" date="2019-08" db="EMBL/GenBank/DDBJ databases">
        <title>Massilia golmudensis sp. nov., isolated from sand in the Qinghai-Tibetan Plateau.</title>
        <authorList>
            <person name="Zhang B."/>
        </authorList>
    </citation>
    <scope>NUCLEOTIDE SEQUENCE [LARGE SCALE GENOMIC DNA]</scope>
    <source>
        <strain evidence="17 18">GEM5</strain>
    </source>
</reference>
<evidence type="ECO:0000313" key="17">
    <source>
        <dbReference type="EMBL" id="TXG00445.1"/>
    </source>
</evidence>
<dbReference type="AlphaFoldDB" id="A0A5C7G5Q6"/>
<dbReference type="Pfam" id="PF07715">
    <property type="entry name" value="Plug"/>
    <property type="match status" value="1"/>
</dbReference>
<protein>
    <submittedName>
        <fullName evidence="17">TonB-dependent receptor</fullName>
    </submittedName>
</protein>
<keyword evidence="10 11" id="KW-0998">Cell outer membrane</keyword>
<name>A0A5C7G5Q6_9BURK</name>
<evidence type="ECO:0000256" key="14">
    <source>
        <dbReference type="SAM" id="SignalP"/>
    </source>
</evidence>
<feature type="region of interest" description="Disordered" evidence="13">
    <location>
        <begin position="508"/>
        <end position="527"/>
    </location>
</feature>
<evidence type="ECO:0000259" key="16">
    <source>
        <dbReference type="Pfam" id="PF07715"/>
    </source>
</evidence>
<keyword evidence="7" id="KW-0406">Ion transport</keyword>
<sequence>MAFPTPRKVAGSIVLTSMALAVSGAWAAGQEQQRQRDDVQQVVVTAQKRAQTMVDVPQSMSVVGGDALEKHQATGFADYLKLVPSLQLVQSTPGEGRLVLRGLDTGGVASTVAVYLDETPFGSSSGLANGAILAGDFDTFDLARVEVLRGPQGALYGASSLGGLVKFVTNAPDFDGFAMRARIGAASVDGGGVSYRTNLVVNTPISETLAARASVSYQKEPGFIDSIGTAGSDVAKDINKAENYGGRASLLYKPHKDFDLRLTAVAQNIATDAPSIVESDPESLETLYGRPTQSQYVPQMRDIHYRVFNGTANWNLGSASLTSSTSYSTQKQYAREDATTNLSQFVEDNLGVPNEMYLGMELEVKKFTQELRLSSNGGSRVDWLAGLYYTDEEADLAQRYHALVPGTMTPATGLPLLADVGLGSNYREVAAFANTTIHLNPVYDLDIGGRYSHNKQDAHQLGDGVLTTPADNRAESSEDVFTYAVSLKRKFSERTAVYARAAKGFRPGGPNVLPPNAPPGTPTSYESDSVMSYEAGLKTQSDDGRWSLDLSAFHIKWKDIQLLANVNGFGINANGAGATADGVEISAGWRPLQGLRLSANGAWNKARLDDDTDLELVGGYKGDRLPFSPKYTASLLADYRWTIGDTTPAFAGASVRRMAGQHASFDPAYRAANGRQREIPSYNVVDAYAGLELGNWTVEVFGKNLGNSDGKLSTAELMPNGMFAYPNGALGTGVIAPRTVGFTLTREY</sequence>
<keyword evidence="17" id="KW-0675">Receptor</keyword>
<evidence type="ECO:0000256" key="12">
    <source>
        <dbReference type="RuleBase" id="RU003357"/>
    </source>
</evidence>